<feature type="transmembrane region" description="Helical" evidence="1">
    <location>
        <begin position="63"/>
        <end position="87"/>
    </location>
</feature>
<protein>
    <submittedName>
        <fullName evidence="2">Uncharacterized protein</fullName>
    </submittedName>
</protein>
<keyword evidence="1" id="KW-1133">Transmembrane helix</keyword>
<dbReference type="RefSeq" id="WP_378160509.1">
    <property type="nucleotide sequence ID" value="NZ_JBHSBU010000001.1"/>
</dbReference>
<sequence length="179" mass="19885">MLPDVDSRALVAFVLQNLEVLLNVLIVLLLLGKALALICHALVLQRAMDVLSPDNRPFPGLTIWISFIPLLGCLWYVVYILKLSAAIERELARRCRIADTGQTPTALVLIACLVLCLIPDLRLIVVPLAVVMWLVYSIKMLQYRRMLEAAGWVGGRSHGGETAACRMGARTVPNFILRR</sequence>
<evidence type="ECO:0000256" key="1">
    <source>
        <dbReference type="SAM" id="Phobius"/>
    </source>
</evidence>
<keyword evidence="3" id="KW-1185">Reference proteome</keyword>
<evidence type="ECO:0000313" key="3">
    <source>
        <dbReference type="Proteomes" id="UP001595791"/>
    </source>
</evidence>
<feature type="transmembrane region" description="Helical" evidence="1">
    <location>
        <begin position="20"/>
        <end position="43"/>
    </location>
</feature>
<gene>
    <name evidence="2" type="ORF">ACFOW7_02110</name>
</gene>
<keyword evidence="1" id="KW-0472">Membrane</keyword>
<name>A0ABV8MLI6_9NEIS</name>
<comment type="caution">
    <text evidence="2">The sequence shown here is derived from an EMBL/GenBank/DDBJ whole genome shotgun (WGS) entry which is preliminary data.</text>
</comment>
<evidence type="ECO:0000313" key="2">
    <source>
        <dbReference type="EMBL" id="MFC4158144.1"/>
    </source>
</evidence>
<dbReference type="EMBL" id="JBHSBU010000001">
    <property type="protein sequence ID" value="MFC4158144.1"/>
    <property type="molecule type" value="Genomic_DNA"/>
</dbReference>
<reference evidence="3" key="1">
    <citation type="journal article" date="2019" name="Int. J. Syst. Evol. Microbiol.">
        <title>The Global Catalogue of Microorganisms (GCM) 10K type strain sequencing project: providing services to taxonomists for standard genome sequencing and annotation.</title>
        <authorList>
            <consortium name="The Broad Institute Genomics Platform"/>
            <consortium name="The Broad Institute Genome Sequencing Center for Infectious Disease"/>
            <person name="Wu L."/>
            <person name="Ma J."/>
        </authorList>
    </citation>
    <scope>NUCLEOTIDE SEQUENCE [LARGE SCALE GENOMIC DNA]</scope>
    <source>
        <strain evidence="3">LMG 29894</strain>
    </source>
</reference>
<feature type="transmembrane region" description="Helical" evidence="1">
    <location>
        <begin position="107"/>
        <end position="136"/>
    </location>
</feature>
<dbReference type="Proteomes" id="UP001595791">
    <property type="component" value="Unassembled WGS sequence"/>
</dbReference>
<organism evidence="2 3">
    <name type="scientific">Chitinimonas lacunae</name>
    <dbReference type="NCBI Taxonomy" id="1963018"/>
    <lineage>
        <taxon>Bacteria</taxon>
        <taxon>Pseudomonadati</taxon>
        <taxon>Pseudomonadota</taxon>
        <taxon>Betaproteobacteria</taxon>
        <taxon>Neisseriales</taxon>
        <taxon>Chitinibacteraceae</taxon>
        <taxon>Chitinimonas</taxon>
    </lineage>
</organism>
<proteinExistence type="predicted"/>
<keyword evidence="1" id="KW-0812">Transmembrane</keyword>
<accession>A0ABV8MLI6</accession>